<dbReference type="RefSeq" id="WP_256507181.1">
    <property type="nucleotide sequence ID" value="NZ_CP101740.1"/>
</dbReference>
<accession>A0ABY5LBZ0</accession>
<dbReference type="Pfam" id="PF07811">
    <property type="entry name" value="TadE"/>
    <property type="match status" value="1"/>
</dbReference>
<evidence type="ECO:0000256" key="1">
    <source>
        <dbReference type="SAM" id="Phobius"/>
    </source>
</evidence>
<organism evidence="3 4">
    <name type="scientific">Sphingomonas qomolangmaensis</name>
    <dbReference type="NCBI Taxonomy" id="2918765"/>
    <lineage>
        <taxon>Bacteria</taxon>
        <taxon>Pseudomonadati</taxon>
        <taxon>Pseudomonadota</taxon>
        <taxon>Alphaproteobacteria</taxon>
        <taxon>Sphingomonadales</taxon>
        <taxon>Sphingomonadaceae</taxon>
        <taxon>Sphingomonas</taxon>
    </lineage>
</organism>
<reference evidence="3" key="1">
    <citation type="submission" date="2022-07" db="EMBL/GenBank/DDBJ databases">
        <title>Sphingomonas sp. nov., a novel bacterium isolated from the north slope of the Mount Everest.</title>
        <authorList>
            <person name="Cui X."/>
            <person name="Liu Y."/>
        </authorList>
    </citation>
    <scope>NUCLEOTIDE SEQUENCE</scope>
    <source>
        <strain evidence="3">S5-59</strain>
    </source>
</reference>
<evidence type="ECO:0000313" key="4">
    <source>
        <dbReference type="Proteomes" id="UP001058533"/>
    </source>
</evidence>
<dbReference type="InterPro" id="IPR012495">
    <property type="entry name" value="TadE-like_dom"/>
</dbReference>
<keyword evidence="1" id="KW-0472">Membrane</keyword>
<gene>
    <name evidence="3" type="ORF">NMP03_03655</name>
</gene>
<keyword evidence="1" id="KW-0812">Transmembrane</keyword>
<proteinExistence type="predicted"/>
<dbReference type="Proteomes" id="UP001058533">
    <property type="component" value="Chromosome"/>
</dbReference>
<name>A0ABY5LBZ0_9SPHN</name>
<evidence type="ECO:0000313" key="3">
    <source>
        <dbReference type="EMBL" id="UUL83340.1"/>
    </source>
</evidence>
<evidence type="ECO:0000259" key="2">
    <source>
        <dbReference type="Pfam" id="PF07811"/>
    </source>
</evidence>
<protein>
    <submittedName>
        <fullName evidence="3">Pilus assembly protein</fullName>
    </submittedName>
</protein>
<dbReference type="EMBL" id="CP101740">
    <property type="protein sequence ID" value="UUL83340.1"/>
    <property type="molecule type" value="Genomic_DNA"/>
</dbReference>
<keyword evidence="1" id="KW-1133">Transmembrane helix</keyword>
<feature type="transmembrane region" description="Helical" evidence="1">
    <location>
        <begin position="20"/>
        <end position="40"/>
    </location>
</feature>
<keyword evidence="4" id="KW-1185">Reference proteome</keyword>
<feature type="domain" description="TadE-like" evidence="2">
    <location>
        <begin position="19"/>
        <end position="61"/>
    </location>
</feature>
<sequence length="204" mass="21769">MIYDPRSRPVAALVRDRDGATIVEFALILIPFLTLIMGALDVGYQLYLRALTTGAVERAARTAAVGGLTSAQITDMITAEVRTILPNSERDNPQAIQVAKTNYYNFSNVGGGERITGDTAPVGQYNATDCYEDRNGNGRFDATSGGATGLGGADDIVYYDVTVTITRLFPVAALFGASSTMTVGTKTLIRNQPFGQQVVTVRCT</sequence>